<evidence type="ECO:0000256" key="1">
    <source>
        <dbReference type="ARBA" id="ARBA00044504"/>
    </source>
</evidence>
<dbReference type="AlphaFoldDB" id="A0ABD1V4F7"/>
<keyword evidence="2" id="KW-0472">Membrane</keyword>
<protein>
    <submittedName>
        <fullName evidence="3">Uncharacterized protein</fullName>
    </submittedName>
</protein>
<accession>A0ABD1V4F7</accession>
<dbReference type="Proteomes" id="UP001604336">
    <property type="component" value="Unassembled WGS sequence"/>
</dbReference>
<dbReference type="InterPro" id="IPR036259">
    <property type="entry name" value="MFS_trans_sf"/>
</dbReference>
<gene>
    <name evidence="3" type="ORF">Adt_05563</name>
</gene>
<comment type="similarity">
    <text evidence="1">Belongs to the major facilitator superfamily. Phosphate:H(+) symporter (TC 2.A.1.9) family.</text>
</comment>
<evidence type="ECO:0000313" key="3">
    <source>
        <dbReference type="EMBL" id="KAL2532212.1"/>
    </source>
</evidence>
<proteinExistence type="inferred from homology"/>
<name>A0ABD1V4F7_9LAMI</name>
<organism evidence="3 4">
    <name type="scientific">Abeliophyllum distichum</name>
    <dbReference type="NCBI Taxonomy" id="126358"/>
    <lineage>
        <taxon>Eukaryota</taxon>
        <taxon>Viridiplantae</taxon>
        <taxon>Streptophyta</taxon>
        <taxon>Embryophyta</taxon>
        <taxon>Tracheophyta</taxon>
        <taxon>Spermatophyta</taxon>
        <taxon>Magnoliopsida</taxon>
        <taxon>eudicotyledons</taxon>
        <taxon>Gunneridae</taxon>
        <taxon>Pentapetalae</taxon>
        <taxon>asterids</taxon>
        <taxon>lamiids</taxon>
        <taxon>Lamiales</taxon>
        <taxon>Oleaceae</taxon>
        <taxon>Forsythieae</taxon>
        <taxon>Abeliophyllum</taxon>
    </lineage>
</organism>
<feature type="transmembrane region" description="Helical" evidence="2">
    <location>
        <begin position="20"/>
        <end position="40"/>
    </location>
</feature>
<dbReference type="EMBL" id="JBFOLK010000002">
    <property type="protein sequence ID" value="KAL2532212.1"/>
    <property type="molecule type" value="Genomic_DNA"/>
</dbReference>
<reference evidence="4" key="1">
    <citation type="submission" date="2024-07" db="EMBL/GenBank/DDBJ databases">
        <title>Two chromosome-level genome assemblies of Korean endemic species Abeliophyllum distichum and Forsythia ovata (Oleaceae).</title>
        <authorList>
            <person name="Jang H."/>
        </authorList>
    </citation>
    <scope>NUCLEOTIDE SEQUENCE [LARGE SCALE GENOMIC DNA]</scope>
</reference>
<keyword evidence="2" id="KW-0812">Transmembrane</keyword>
<dbReference type="Gene3D" id="1.20.1250.20">
    <property type="entry name" value="MFS general substrate transporter like domains"/>
    <property type="match status" value="1"/>
</dbReference>
<keyword evidence="4" id="KW-1185">Reference proteome</keyword>
<evidence type="ECO:0000313" key="4">
    <source>
        <dbReference type="Proteomes" id="UP001604336"/>
    </source>
</evidence>
<keyword evidence="2" id="KW-1133">Transmembrane helix</keyword>
<sequence>MPLRALEEISDESIHPIQAAKMVVHLLPVWVMLLMFAVIFQQPTTFFSKQMNDNEEEHWQEFQNPTGHTPKCNYLVDYYSNAIVRHVFHHSRSHFYKKRKGNQCYAKSWDQDVPLDHSHGSCSSYQKKETPNL</sequence>
<evidence type="ECO:0000256" key="2">
    <source>
        <dbReference type="SAM" id="Phobius"/>
    </source>
</evidence>
<comment type="caution">
    <text evidence="3">The sequence shown here is derived from an EMBL/GenBank/DDBJ whole genome shotgun (WGS) entry which is preliminary data.</text>
</comment>